<feature type="transmembrane region" description="Helical" evidence="1">
    <location>
        <begin position="1117"/>
        <end position="1139"/>
    </location>
</feature>
<keyword evidence="1" id="KW-0472">Membrane</keyword>
<feature type="transmembrane region" description="Helical" evidence="1">
    <location>
        <begin position="1185"/>
        <end position="1205"/>
    </location>
</feature>
<keyword evidence="3" id="KW-1185">Reference proteome</keyword>
<evidence type="ECO:0000313" key="3">
    <source>
        <dbReference type="Proteomes" id="UP000813385"/>
    </source>
</evidence>
<proteinExistence type="predicted"/>
<evidence type="ECO:0000313" key="2">
    <source>
        <dbReference type="EMBL" id="KAH7374742.1"/>
    </source>
</evidence>
<sequence>MHISAETELMTNYKHAVVMAPDRAFEVLQTPNGDALFFSIGTNGIFYVSREVRESSSGWNRVDLSTPLSKLHHNGAPVKAKHFDLSQNAATLAFDLALVLTVNGNDYLYLTLGRSSDPEDWDDDLYWKRIPFDAESGHPPSPLSIAHIYLMNLPPRSGKRDVQNCFVDILRKPGDPAKLIDRYYVNPADQHKWSRHSLPIELQAGSVTSVLGRRPKDTSPGIYTMGAIGSSRGLIYVPQYTKKGSFVAPNPARLVLPDGASSIATSLTSSGDTNLFVAAGDGIYLFTPDNQKEQSRGTMIISSTATSQVLFRRVSSLAASTIGGETAVWGLNEQGTVFYSHCAAGSEASPAAWSEPLPICSDASNFAFYLNKAQDASNVLFCHNAGQNLTQLTQEPATGTWSPRSIYLPATDISDTVKFDTFTTRITVTNADGEAAIDEPVQLVSKTQVSVHTEERYLVLNPGVPVYLKTGVQGTVTVMQPVQGLSGAVIFQASVTSTPGSVVVVDPLVKIMDKLSGIKTVGDLDNLRVPLADGSTAPLIANGVSPDDKDGAVQAFKQLVQIRNELPDGYSDGAPATMKAATTASVASSRTSTASTKGQDSWVMSLGPKGSIFSELGTSESLHIAGSRTSSSNKSRSVGDILCAIGQGFVDKAKIILSRAEEGFWKVVIWIKEKAEEVWLTVKSEVAAFFDAVWEWVKVKWEQFKDWAAGLWPWPDIKRTHLVVKNIINVHINHFIGLIEEVRDTVDEAFEGVEAKIEEWADIPDRDEKSLAEVKKAKNSLPGFDNPTVTWLLDKFRTNLSGATSDASSKEEGAVDDANPALKALGDMVDGQFANFLSCVMQLNEEVIQKKEKLSPKDMAKKVAGIFGKLVISSGKVFITGIFDLIAGMAETFSRLMNKRIYIPIITPLYEEFVGSEMSFLDICALIIAAPTTIFVKLVTKKAPFPDGKITKTLQTTKSVTEMQKILWPSKSQQHARGPAKMSAMASAFTAGSTAGNGHVSFLAQAETPANTAAKSEKKEEGPDYANGITNIISGFAAAAFAVTMLLSQRSKYAGSPPRPLKVTSALLLCASMTSGWGAFGSSDPDDIINRLVIIVTAGKAMFEATMKAPKFYSDNIAPVGDAFIAVVGMVSMLAGFGIDARKEDAVVKDSAIVGTTGGVISNLGWIVSAGTIEKVPIKVKEPLKWVVLTLLTLYSPFLLTAGGMQLEKK</sequence>
<keyword evidence="1" id="KW-1133">Transmembrane helix</keyword>
<dbReference type="OrthoDB" id="3235083at2759"/>
<organism evidence="2 3">
    <name type="scientific">Plectosphaerella cucumerina</name>
    <dbReference type="NCBI Taxonomy" id="40658"/>
    <lineage>
        <taxon>Eukaryota</taxon>
        <taxon>Fungi</taxon>
        <taxon>Dikarya</taxon>
        <taxon>Ascomycota</taxon>
        <taxon>Pezizomycotina</taxon>
        <taxon>Sordariomycetes</taxon>
        <taxon>Hypocreomycetidae</taxon>
        <taxon>Glomerellales</taxon>
        <taxon>Plectosphaerellaceae</taxon>
        <taxon>Plectosphaerella</taxon>
    </lineage>
</organism>
<keyword evidence="1" id="KW-0812">Transmembrane</keyword>
<dbReference type="Proteomes" id="UP000813385">
    <property type="component" value="Unassembled WGS sequence"/>
</dbReference>
<dbReference type="EMBL" id="JAGPXD010000001">
    <property type="protein sequence ID" value="KAH7374742.1"/>
    <property type="molecule type" value="Genomic_DNA"/>
</dbReference>
<feature type="transmembrane region" description="Helical" evidence="1">
    <location>
        <begin position="1151"/>
        <end position="1173"/>
    </location>
</feature>
<feature type="transmembrane region" description="Helical" evidence="1">
    <location>
        <begin position="1025"/>
        <end position="1048"/>
    </location>
</feature>
<comment type="caution">
    <text evidence="2">The sequence shown here is derived from an EMBL/GenBank/DDBJ whole genome shotgun (WGS) entry which is preliminary data.</text>
</comment>
<protein>
    <submittedName>
        <fullName evidence="2">Uncharacterized protein</fullName>
    </submittedName>
</protein>
<reference evidence="2" key="1">
    <citation type="journal article" date="2021" name="Nat. Commun.">
        <title>Genetic determinants of endophytism in the Arabidopsis root mycobiome.</title>
        <authorList>
            <person name="Mesny F."/>
            <person name="Miyauchi S."/>
            <person name="Thiergart T."/>
            <person name="Pickel B."/>
            <person name="Atanasova L."/>
            <person name="Karlsson M."/>
            <person name="Huettel B."/>
            <person name="Barry K.W."/>
            <person name="Haridas S."/>
            <person name="Chen C."/>
            <person name="Bauer D."/>
            <person name="Andreopoulos W."/>
            <person name="Pangilinan J."/>
            <person name="LaButti K."/>
            <person name="Riley R."/>
            <person name="Lipzen A."/>
            <person name="Clum A."/>
            <person name="Drula E."/>
            <person name="Henrissat B."/>
            <person name="Kohler A."/>
            <person name="Grigoriev I.V."/>
            <person name="Martin F.M."/>
            <person name="Hacquard S."/>
        </authorList>
    </citation>
    <scope>NUCLEOTIDE SEQUENCE</scope>
    <source>
        <strain evidence="2">MPI-CAGE-AT-0016</strain>
    </source>
</reference>
<dbReference type="AlphaFoldDB" id="A0A8K0TP06"/>
<evidence type="ECO:0000256" key="1">
    <source>
        <dbReference type="SAM" id="Phobius"/>
    </source>
</evidence>
<name>A0A8K0TP06_9PEZI</name>
<gene>
    <name evidence="2" type="ORF">B0T11DRAFT_269097</name>
</gene>
<dbReference type="SUPFAM" id="SSF89372">
    <property type="entry name" value="Fucose-specific lectin"/>
    <property type="match status" value="1"/>
</dbReference>
<accession>A0A8K0TP06</accession>